<dbReference type="EMBL" id="DRLF01000250">
    <property type="protein sequence ID" value="HEC06604.1"/>
    <property type="molecule type" value="Genomic_DNA"/>
</dbReference>
<dbReference type="GO" id="GO:0022857">
    <property type="term" value="F:transmembrane transporter activity"/>
    <property type="evidence" value="ECO:0007669"/>
    <property type="project" value="InterPro"/>
</dbReference>
<dbReference type="InterPro" id="IPR006143">
    <property type="entry name" value="RND_pump_MFP"/>
</dbReference>
<dbReference type="Pfam" id="PF25954">
    <property type="entry name" value="Beta-barrel_RND_2"/>
    <property type="match status" value="1"/>
</dbReference>
<protein>
    <submittedName>
        <fullName evidence="5">Efflux RND transporter periplasmic adaptor subunit</fullName>
    </submittedName>
</protein>
<evidence type="ECO:0000256" key="2">
    <source>
        <dbReference type="ARBA" id="ARBA00022448"/>
    </source>
</evidence>
<proteinExistence type="inferred from homology"/>
<evidence type="ECO:0000313" key="5">
    <source>
        <dbReference type="EMBL" id="HEC06604.1"/>
    </source>
</evidence>
<dbReference type="Gene3D" id="2.40.420.20">
    <property type="match status" value="1"/>
</dbReference>
<dbReference type="Gene3D" id="2.40.30.170">
    <property type="match status" value="1"/>
</dbReference>
<dbReference type="NCBIfam" id="TIGR01730">
    <property type="entry name" value="RND_mfp"/>
    <property type="match status" value="1"/>
</dbReference>
<evidence type="ECO:0000259" key="3">
    <source>
        <dbReference type="Pfam" id="PF25954"/>
    </source>
</evidence>
<name>A0A831WD25_9GAMM</name>
<organism evidence="5">
    <name type="scientific">Thiolapillus brandeum</name>
    <dbReference type="NCBI Taxonomy" id="1076588"/>
    <lineage>
        <taxon>Bacteria</taxon>
        <taxon>Pseudomonadati</taxon>
        <taxon>Pseudomonadota</taxon>
        <taxon>Gammaproteobacteria</taxon>
        <taxon>Chromatiales</taxon>
        <taxon>Sedimenticolaceae</taxon>
        <taxon>Thiolapillus</taxon>
    </lineage>
</organism>
<dbReference type="Proteomes" id="UP000886339">
    <property type="component" value="Unassembled WGS sequence"/>
</dbReference>
<dbReference type="PANTHER" id="PTHR30097">
    <property type="entry name" value="CATION EFFLUX SYSTEM PROTEIN CUSB"/>
    <property type="match status" value="1"/>
</dbReference>
<comment type="caution">
    <text evidence="5">The sequence shown here is derived from an EMBL/GenBank/DDBJ whole genome shotgun (WGS) entry which is preliminary data.</text>
</comment>
<dbReference type="FunFam" id="2.40.30.170:FF:000010">
    <property type="entry name" value="Efflux RND transporter periplasmic adaptor subunit"/>
    <property type="match status" value="1"/>
</dbReference>
<dbReference type="PANTHER" id="PTHR30097:SF15">
    <property type="entry name" value="CATION EFFLUX SYSTEM PROTEIN CUSB"/>
    <property type="match status" value="1"/>
</dbReference>
<dbReference type="GO" id="GO:0046914">
    <property type="term" value="F:transition metal ion binding"/>
    <property type="evidence" value="ECO:0007669"/>
    <property type="project" value="TreeGrafter"/>
</dbReference>
<gene>
    <name evidence="5" type="ORF">ENJ12_07120</name>
</gene>
<dbReference type="InterPro" id="IPR058647">
    <property type="entry name" value="BSH_CzcB-like"/>
</dbReference>
<sequence length="323" mass="35484">MVETLEPKPVADEIEAPGEVTLNTYATSQITPRIEAQVVERYARLGDEVKKGQPLVLLSSATMAEAQGALLLAAKEWQRVKKLGKKVVSEQRYLESRITYQQAYSRLLAYGMTEKQANRLVSNSAIGKADGSFTLLSPQNGTVIRDDFIVGQMVQPGDLLFEITDESTIWVEARINPAVMRQVHIGATVRILSGNKWVSGKVVQIHHALDEVTRTMAVRLEIPNPGDHLHPGQFVTARIETGQSGKAVLSLPTDAVMRSPDGDWQVFVEKEPGEYEPVEVEVVRQLPGLAIIEGLKPGTRVVTKGAFFVQSELAKSGFAVHNH</sequence>
<feature type="domain" description="CusB-like beta-barrel" evidence="3">
    <location>
        <begin position="168"/>
        <end position="241"/>
    </location>
</feature>
<dbReference type="InterPro" id="IPR058792">
    <property type="entry name" value="Beta-barrel_RND_2"/>
</dbReference>
<dbReference type="GO" id="GO:0030288">
    <property type="term" value="C:outer membrane-bounded periplasmic space"/>
    <property type="evidence" value="ECO:0007669"/>
    <property type="project" value="TreeGrafter"/>
</dbReference>
<feature type="domain" description="CzcB-like barrel-sandwich hybrid" evidence="4">
    <location>
        <begin position="27"/>
        <end position="165"/>
    </location>
</feature>
<comment type="similarity">
    <text evidence="1">Belongs to the membrane fusion protein (MFP) (TC 8.A.1) family.</text>
</comment>
<dbReference type="Gene3D" id="2.40.50.100">
    <property type="match status" value="1"/>
</dbReference>
<dbReference type="GO" id="GO:0015679">
    <property type="term" value="P:plasma membrane copper ion transport"/>
    <property type="evidence" value="ECO:0007669"/>
    <property type="project" value="TreeGrafter"/>
</dbReference>
<keyword evidence="2" id="KW-0813">Transport</keyword>
<evidence type="ECO:0000256" key="1">
    <source>
        <dbReference type="ARBA" id="ARBA00009477"/>
    </source>
</evidence>
<dbReference type="GO" id="GO:0060003">
    <property type="term" value="P:copper ion export"/>
    <property type="evidence" value="ECO:0007669"/>
    <property type="project" value="TreeGrafter"/>
</dbReference>
<dbReference type="InterPro" id="IPR051909">
    <property type="entry name" value="MFP_Cation_Efflux"/>
</dbReference>
<reference evidence="5" key="1">
    <citation type="journal article" date="2020" name="mSystems">
        <title>Genome- and Community-Level Interaction Insights into Carbon Utilization and Element Cycling Functions of Hydrothermarchaeota in Hydrothermal Sediment.</title>
        <authorList>
            <person name="Zhou Z."/>
            <person name="Liu Y."/>
            <person name="Xu W."/>
            <person name="Pan J."/>
            <person name="Luo Z.H."/>
            <person name="Li M."/>
        </authorList>
    </citation>
    <scope>NUCLEOTIDE SEQUENCE [LARGE SCALE GENOMIC DNA]</scope>
    <source>
        <strain evidence="5">HyVt-458</strain>
    </source>
</reference>
<accession>A0A831WD25</accession>
<dbReference type="GO" id="GO:0016020">
    <property type="term" value="C:membrane"/>
    <property type="evidence" value="ECO:0007669"/>
    <property type="project" value="InterPro"/>
</dbReference>
<evidence type="ECO:0000259" key="4">
    <source>
        <dbReference type="Pfam" id="PF25973"/>
    </source>
</evidence>
<dbReference type="Pfam" id="PF25973">
    <property type="entry name" value="BSH_CzcB"/>
    <property type="match status" value="1"/>
</dbReference>
<dbReference type="AlphaFoldDB" id="A0A831WD25"/>
<dbReference type="SUPFAM" id="SSF111369">
    <property type="entry name" value="HlyD-like secretion proteins"/>
    <property type="match status" value="1"/>
</dbReference>